<feature type="compositionally biased region" description="Low complexity" evidence="1">
    <location>
        <begin position="1"/>
        <end position="26"/>
    </location>
</feature>
<sequence length="150" mass="16134">MSSESSLMTTAASDTSSSADSEYCSSGARGGNANTAREATSKPAEWSSSAVQSSRRRSNNLKARGVVIAKGAPHQSGGSQKVRCVCKVCKGQRLVSKSTCYRHLRIEAEVAEDDAKRVAPRWSPAHMNASHLQALRMYTFMHLAGIRLGF</sequence>
<accession>A0A8T0IHF2</accession>
<reference evidence="2" key="1">
    <citation type="submission" date="2020-06" db="EMBL/GenBank/DDBJ databases">
        <title>WGS assembly of Ceratodon purpureus strain R40.</title>
        <authorList>
            <person name="Carey S.B."/>
            <person name="Jenkins J."/>
            <person name="Shu S."/>
            <person name="Lovell J.T."/>
            <person name="Sreedasyam A."/>
            <person name="Maumus F."/>
            <person name="Tiley G.P."/>
            <person name="Fernandez-Pozo N."/>
            <person name="Barry K."/>
            <person name="Chen C."/>
            <person name="Wang M."/>
            <person name="Lipzen A."/>
            <person name="Daum C."/>
            <person name="Saski C.A."/>
            <person name="Payton A.C."/>
            <person name="Mcbreen J.C."/>
            <person name="Conrad R.E."/>
            <person name="Kollar L.M."/>
            <person name="Olsson S."/>
            <person name="Huttunen S."/>
            <person name="Landis J.B."/>
            <person name="Wickett N.J."/>
            <person name="Johnson M.G."/>
            <person name="Rensing S.A."/>
            <person name="Grimwood J."/>
            <person name="Schmutz J."/>
            <person name="Mcdaniel S.F."/>
        </authorList>
    </citation>
    <scope>NUCLEOTIDE SEQUENCE</scope>
    <source>
        <strain evidence="2">R40</strain>
    </source>
</reference>
<evidence type="ECO:0000313" key="2">
    <source>
        <dbReference type="EMBL" id="KAG0582752.1"/>
    </source>
</evidence>
<name>A0A8T0IHF2_CERPU</name>
<keyword evidence="3" id="KW-1185">Reference proteome</keyword>
<gene>
    <name evidence="2" type="ORF">KC19_3G082900</name>
</gene>
<protein>
    <submittedName>
        <fullName evidence="2">Uncharacterized protein</fullName>
    </submittedName>
</protein>
<evidence type="ECO:0000256" key="1">
    <source>
        <dbReference type="SAM" id="MobiDB-lite"/>
    </source>
</evidence>
<comment type="caution">
    <text evidence="2">The sequence shown here is derived from an EMBL/GenBank/DDBJ whole genome shotgun (WGS) entry which is preliminary data.</text>
</comment>
<evidence type="ECO:0000313" key="3">
    <source>
        <dbReference type="Proteomes" id="UP000822688"/>
    </source>
</evidence>
<dbReference type="AlphaFoldDB" id="A0A8T0IHF2"/>
<proteinExistence type="predicted"/>
<feature type="region of interest" description="Disordered" evidence="1">
    <location>
        <begin position="1"/>
        <end position="79"/>
    </location>
</feature>
<dbReference type="Proteomes" id="UP000822688">
    <property type="component" value="Chromosome 3"/>
</dbReference>
<organism evidence="2 3">
    <name type="scientific">Ceratodon purpureus</name>
    <name type="common">Fire moss</name>
    <name type="synonym">Dicranum purpureum</name>
    <dbReference type="NCBI Taxonomy" id="3225"/>
    <lineage>
        <taxon>Eukaryota</taxon>
        <taxon>Viridiplantae</taxon>
        <taxon>Streptophyta</taxon>
        <taxon>Embryophyta</taxon>
        <taxon>Bryophyta</taxon>
        <taxon>Bryophytina</taxon>
        <taxon>Bryopsida</taxon>
        <taxon>Dicranidae</taxon>
        <taxon>Pseudoditrichales</taxon>
        <taxon>Ditrichaceae</taxon>
        <taxon>Ceratodon</taxon>
    </lineage>
</organism>
<dbReference type="EMBL" id="CM026423">
    <property type="protein sequence ID" value="KAG0582752.1"/>
    <property type="molecule type" value="Genomic_DNA"/>
</dbReference>